<reference evidence="2 3" key="1">
    <citation type="submission" date="2012-05" db="EMBL/GenBank/DDBJ databases">
        <authorList>
            <person name="Weinstock G."/>
            <person name="Sodergren E."/>
            <person name="Lobos E.A."/>
            <person name="Fulton L."/>
            <person name="Fulton R."/>
            <person name="Courtney L."/>
            <person name="Fronick C."/>
            <person name="O'Laughlin M."/>
            <person name="Godfrey J."/>
            <person name="Wilson R.M."/>
            <person name="Miner T."/>
            <person name="Farmer C."/>
            <person name="Delehaunty K."/>
            <person name="Cordes M."/>
            <person name="Minx P."/>
            <person name="Tomlinson C."/>
            <person name="Chen J."/>
            <person name="Wollam A."/>
            <person name="Pepin K.H."/>
            <person name="Bhonagiri V."/>
            <person name="Zhang X."/>
            <person name="Suruliraj S."/>
            <person name="Warren W."/>
            <person name="Mitreva M."/>
            <person name="Mardis E.R."/>
            <person name="Wilson R.K."/>
        </authorList>
    </citation>
    <scope>NUCLEOTIDE SEQUENCE [LARGE SCALE GENOMIC DNA]</scope>
    <source>
        <strain evidence="2 3">F0055</strain>
    </source>
</reference>
<accession>L1N1W5</accession>
<gene>
    <name evidence="2" type="ORF">HMPREF9151_02172</name>
</gene>
<comment type="caution">
    <text evidence="2">The sequence shown here is derived from an EMBL/GenBank/DDBJ whole genome shotgun (WGS) entry which is preliminary data.</text>
</comment>
<dbReference type="PATRIC" id="fig|1127699.3.peg.1984"/>
<sequence>MYRINQVKEEFMKQYIKSFSALLTVVAAIIFIASCDQPADVPPRKTESSSSKTYKMPDPEPLTPQEQVMINDVLNEYTDAVED</sequence>
<dbReference type="Proteomes" id="UP000010433">
    <property type="component" value="Unassembled WGS sequence"/>
</dbReference>
<dbReference type="STRING" id="1127699.HMPREF9151_02172"/>
<feature type="region of interest" description="Disordered" evidence="1">
    <location>
        <begin position="38"/>
        <end position="63"/>
    </location>
</feature>
<dbReference type="EMBL" id="AMEP01000142">
    <property type="protein sequence ID" value="EKX97254.1"/>
    <property type="molecule type" value="Genomic_DNA"/>
</dbReference>
<evidence type="ECO:0000313" key="2">
    <source>
        <dbReference type="EMBL" id="EKX97254.1"/>
    </source>
</evidence>
<dbReference type="PROSITE" id="PS51257">
    <property type="entry name" value="PROKAR_LIPOPROTEIN"/>
    <property type="match status" value="1"/>
</dbReference>
<evidence type="ECO:0000313" key="3">
    <source>
        <dbReference type="Proteomes" id="UP000010433"/>
    </source>
</evidence>
<name>L1N1W5_9BACT</name>
<proteinExistence type="predicted"/>
<protein>
    <submittedName>
        <fullName evidence="2">Uncharacterized protein</fullName>
    </submittedName>
</protein>
<dbReference type="AlphaFoldDB" id="L1N1W5"/>
<evidence type="ECO:0000256" key="1">
    <source>
        <dbReference type="SAM" id="MobiDB-lite"/>
    </source>
</evidence>
<organism evidence="2 3">
    <name type="scientific">Hoylesella saccharolytica F0055</name>
    <dbReference type="NCBI Taxonomy" id="1127699"/>
    <lineage>
        <taxon>Bacteria</taxon>
        <taxon>Pseudomonadati</taxon>
        <taxon>Bacteroidota</taxon>
        <taxon>Bacteroidia</taxon>
        <taxon>Bacteroidales</taxon>
        <taxon>Prevotellaceae</taxon>
        <taxon>Hoylesella</taxon>
    </lineage>
</organism>
<keyword evidence="3" id="KW-1185">Reference proteome</keyword>
<dbReference type="HOGENOM" id="CLU_2539778_0_0_10"/>